<dbReference type="PRINTS" id="PR00039">
    <property type="entry name" value="HTHLYSR"/>
</dbReference>
<dbReference type="InterPro" id="IPR036390">
    <property type="entry name" value="WH_DNA-bd_sf"/>
</dbReference>
<dbReference type="PANTHER" id="PTHR30419">
    <property type="entry name" value="HTH-TYPE TRANSCRIPTIONAL REGULATOR YBHD"/>
    <property type="match status" value="1"/>
</dbReference>
<evidence type="ECO:0000256" key="3">
    <source>
        <dbReference type="ARBA" id="ARBA00023125"/>
    </source>
</evidence>
<dbReference type="InterPro" id="IPR036388">
    <property type="entry name" value="WH-like_DNA-bd_sf"/>
</dbReference>
<proteinExistence type="inferred from homology"/>
<evidence type="ECO:0000259" key="5">
    <source>
        <dbReference type="PROSITE" id="PS50931"/>
    </source>
</evidence>
<evidence type="ECO:0000256" key="4">
    <source>
        <dbReference type="ARBA" id="ARBA00023163"/>
    </source>
</evidence>
<keyword evidence="4" id="KW-0804">Transcription</keyword>
<protein>
    <submittedName>
        <fullName evidence="6">LysR family transcriptional regulator</fullName>
    </submittedName>
</protein>
<dbReference type="GO" id="GO:0005829">
    <property type="term" value="C:cytosol"/>
    <property type="evidence" value="ECO:0007669"/>
    <property type="project" value="TreeGrafter"/>
</dbReference>
<evidence type="ECO:0000313" key="6">
    <source>
        <dbReference type="EMBL" id="NKF22254.1"/>
    </source>
</evidence>
<dbReference type="Pfam" id="PF00126">
    <property type="entry name" value="HTH_1"/>
    <property type="match status" value="1"/>
</dbReference>
<keyword evidence="2" id="KW-0805">Transcription regulation</keyword>
<gene>
    <name evidence="6" type="ORF">G7Y82_07980</name>
</gene>
<accession>A0A970B8G4</accession>
<dbReference type="PROSITE" id="PS50931">
    <property type="entry name" value="HTH_LYSR"/>
    <property type="match status" value="1"/>
</dbReference>
<keyword evidence="3" id="KW-0238">DNA-binding</keyword>
<dbReference type="SUPFAM" id="SSF53850">
    <property type="entry name" value="Periplasmic binding protein-like II"/>
    <property type="match status" value="1"/>
</dbReference>
<dbReference type="Pfam" id="PF03466">
    <property type="entry name" value="LysR_substrate"/>
    <property type="match status" value="1"/>
</dbReference>
<evidence type="ECO:0000313" key="7">
    <source>
        <dbReference type="Proteomes" id="UP000653472"/>
    </source>
</evidence>
<reference evidence="6" key="1">
    <citation type="submission" date="2020-03" db="EMBL/GenBank/DDBJ databases">
        <title>Solimonas marina sp. nov., isolated from deep seawater of the Pacific Ocean.</title>
        <authorList>
            <person name="Liu X."/>
            <person name="Lai Q."/>
            <person name="Sun F."/>
            <person name="Gai Y."/>
            <person name="Li G."/>
            <person name="Shao Z."/>
        </authorList>
    </citation>
    <scope>NUCLEOTIDE SEQUENCE</scope>
    <source>
        <strain evidence="6">C16B3</strain>
    </source>
</reference>
<dbReference type="GO" id="GO:0003700">
    <property type="term" value="F:DNA-binding transcription factor activity"/>
    <property type="evidence" value="ECO:0007669"/>
    <property type="project" value="InterPro"/>
</dbReference>
<dbReference type="InterPro" id="IPR005119">
    <property type="entry name" value="LysR_subst-bd"/>
</dbReference>
<dbReference type="GO" id="GO:0003677">
    <property type="term" value="F:DNA binding"/>
    <property type="evidence" value="ECO:0007669"/>
    <property type="project" value="UniProtKB-KW"/>
</dbReference>
<dbReference type="Gene3D" id="3.40.190.290">
    <property type="match status" value="1"/>
</dbReference>
<dbReference type="InterPro" id="IPR000847">
    <property type="entry name" value="LysR_HTH_N"/>
</dbReference>
<dbReference type="Gene3D" id="1.10.10.10">
    <property type="entry name" value="Winged helix-like DNA-binding domain superfamily/Winged helix DNA-binding domain"/>
    <property type="match status" value="1"/>
</dbReference>
<dbReference type="FunFam" id="1.10.10.10:FF:000001">
    <property type="entry name" value="LysR family transcriptional regulator"/>
    <property type="match status" value="1"/>
</dbReference>
<comment type="similarity">
    <text evidence="1">Belongs to the LysR transcriptional regulatory family.</text>
</comment>
<keyword evidence="7" id="KW-1185">Reference proteome</keyword>
<dbReference type="Proteomes" id="UP000653472">
    <property type="component" value="Unassembled WGS sequence"/>
</dbReference>
<dbReference type="InterPro" id="IPR050950">
    <property type="entry name" value="HTH-type_LysR_regulators"/>
</dbReference>
<comment type="caution">
    <text evidence="6">The sequence shown here is derived from an EMBL/GenBank/DDBJ whole genome shotgun (WGS) entry which is preliminary data.</text>
</comment>
<dbReference type="AlphaFoldDB" id="A0A970B8G4"/>
<organism evidence="6 7">
    <name type="scientific">Solimonas marina</name>
    <dbReference type="NCBI Taxonomy" id="2714601"/>
    <lineage>
        <taxon>Bacteria</taxon>
        <taxon>Pseudomonadati</taxon>
        <taxon>Pseudomonadota</taxon>
        <taxon>Gammaproteobacteria</taxon>
        <taxon>Nevskiales</taxon>
        <taxon>Nevskiaceae</taxon>
        <taxon>Solimonas</taxon>
    </lineage>
</organism>
<evidence type="ECO:0000256" key="2">
    <source>
        <dbReference type="ARBA" id="ARBA00023015"/>
    </source>
</evidence>
<evidence type="ECO:0000256" key="1">
    <source>
        <dbReference type="ARBA" id="ARBA00009437"/>
    </source>
</evidence>
<sequence>MELRHLRYFAALSETLNFTRAADKCHVTQSTLSHQIKQLEDELNTPLFERIGKRVVMTEAGGALLNGILPALARIDSTLNALQTAPDVLQGHLRIGATHSFNTRLVPQCIATFLERYPALKITVEELSQQRIVESLMSDTLDLGVAYRPLEEHELWFEPLYNEELVLVIAKHHPLAARKRLRMVELHNLRMTLLPPMFSTRQLLDEYFRAAGAEPQVVVELNSIAPMIELIRRTDLAGIVGATAVAESDGLRIVPLENPTPIRTPGLLWRRGGSGATGGREFAQVVRKLLNQPESHIS</sequence>
<dbReference type="SUPFAM" id="SSF46785">
    <property type="entry name" value="Winged helix' DNA-binding domain"/>
    <property type="match status" value="1"/>
</dbReference>
<dbReference type="EMBL" id="JAAVXB010000003">
    <property type="protein sequence ID" value="NKF22254.1"/>
    <property type="molecule type" value="Genomic_DNA"/>
</dbReference>
<feature type="domain" description="HTH lysR-type" evidence="5">
    <location>
        <begin position="1"/>
        <end position="58"/>
    </location>
</feature>
<dbReference type="RefSeq" id="WP_168147489.1">
    <property type="nucleotide sequence ID" value="NZ_JAAVXB010000003.1"/>
</dbReference>
<name>A0A970B8G4_9GAMM</name>